<gene>
    <name evidence="1" type="ORF">NC653_031245</name>
</gene>
<organism evidence="1 2">
    <name type="scientific">Populus alba x Populus x berolinensis</name>
    <dbReference type="NCBI Taxonomy" id="444605"/>
    <lineage>
        <taxon>Eukaryota</taxon>
        <taxon>Viridiplantae</taxon>
        <taxon>Streptophyta</taxon>
        <taxon>Embryophyta</taxon>
        <taxon>Tracheophyta</taxon>
        <taxon>Spermatophyta</taxon>
        <taxon>Magnoliopsida</taxon>
        <taxon>eudicotyledons</taxon>
        <taxon>Gunneridae</taxon>
        <taxon>Pentapetalae</taxon>
        <taxon>rosids</taxon>
        <taxon>fabids</taxon>
        <taxon>Malpighiales</taxon>
        <taxon>Salicaceae</taxon>
        <taxon>Saliceae</taxon>
        <taxon>Populus</taxon>
    </lineage>
</organism>
<evidence type="ECO:0000313" key="1">
    <source>
        <dbReference type="EMBL" id="KAJ6975331.1"/>
    </source>
</evidence>
<dbReference type="Proteomes" id="UP001164929">
    <property type="component" value="Chromosome 13"/>
</dbReference>
<reference evidence="1" key="1">
    <citation type="journal article" date="2023" name="Mol. Ecol. Resour.">
        <title>Chromosome-level genome assembly of a triploid poplar Populus alba 'Berolinensis'.</title>
        <authorList>
            <person name="Chen S."/>
            <person name="Yu Y."/>
            <person name="Wang X."/>
            <person name="Wang S."/>
            <person name="Zhang T."/>
            <person name="Zhou Y."/>
            <person name="He R."/>
            <person name="Meng N."/>
            <person name="Wang Y."/>
            <person name="Liu W."/>
            <person name="Liu Z."/>
            <person name="Liu J."/>
            <person name="Guo Q."/>
            <person name="Huang H."/>
            <person name="Sederoff R.R."/>
            <person name="Wang G."/>
            <person name="Qu G."/>
            <person name="Chen S."/>
        </authorList>
    </citation>
    <scope>NUCLEOTIDE SEQUENCE</scope>
    <source>
        <strain evidence="1">SC-2020</strain>
    </source>
</reference>
<comment type="caution">
    <text evidence="1">The sequence shown here is derived from an EMBL/GenBank/DDBJ whole genome shotgun (WGS) entry which is preliminary data.</text>
</comment>
<accession>A0AAD6LYA5</accession>
<dbReference type="AlphaFoldDB" id="A0AAD6LYA5"/>
<name>A0AAD6LYA5_9ROSI</name>
<proteinExistence type="predicted"/>
<dbReference type="EMBL" id="JAQIZT010000013">
    <property type="protein sequence ID" value="KAJ6975331.1"/>
    <property type="molecule type" value="Genomic_DNA"/>
</dbReference>
<evidence type="ECO:0000313" key="2">
    <source>
        <dbReference type="Proteomes" id="UP001164929"/>
    </source>
</evidence>
<sequence length="64" mass="7073">MERSALLLSMDVATRGLDFLKVRCINQVGLTALLGEEGDSLLFLQPVEVDYLQDLEKHGVSLIV</sequence>
<keyword evidence="2" id="KW-1185">Reference proteome</keyword>
<protein>
    <submittedName>
        <fullName evidence="1">Uncharacterized protein</fullName>
    </submittedName>
</protein>